<feature type="non-terminal residue" evidence="1">
    <location>
        <position position="288"/>
    </location>
</feature>
<gene>
    <name evidence="1" type="ORF">AKAME5_001012100</name>
</gene>
<reference evidence="1" key="1">
    <citation type="submission" date="2022-08" db="EMBL/GenBank/DDBJ databases">
        <title>Genome sequencing of akame (Lates japonicus).</title>
        <authorList>
            <person name="Hashiguchi Y."/>
            <person name="Takahashi H."/>
        </authorList>
    </citation>
    <scope>NUCLEOTIDE SEQUENCE</scope>
    <source>
        <strain evidence="1">Kochi</strain>
    </source>
</reference>
<dbReference type="Proteomes" id="UP001279410">
    <property type="component" value="Unassembled WGS sequence"/>
</dbReference>
<name>A0AAD3R5C9_LATJO</name>
<dbReference type="EMBL" id="BRZM01000031">
    <property type="protein sequence ID" value="GLD57959.1"/>
    <property type="molecule type" value="Genomic_DNA"/>
</dbReference>
<proteinExistence type="predicted"/>
<evidence type="ECO:0000313" key="1">
    <source>
        <dbReference type="EMBL" id="GLD57959.1"/>
    </source>
</evidence>
<organism evidence="1 2">
    <name type="scientific">Lates japonicus</name>
    <name type="common">Japanese lates</name>
    <dbReference type="NCBI Taxonomy" id="270547"/>
    <lineage>
        <taxon>Eukaryota</taxon>
        <taxon>Metazoa</taxon>
        <taxon>Chordata</taxon>
        <taxon>Craniata</taxon>
        <taxon>Vertebrata</taxon>
        <taxon>Euteleostomi</taxon>
        <taxon>Actinopterygii</taxon>
        <taxon>Neopterygii</taxon>
        <taxon>Teleostei</taxon>
        <taxon>Neoteleostei</taxon>
        <taxon>Acanthomorphata</taxon>
        <taxon>Carangaria</taxon>
        <taxon>Carangaria incertae sedis</taxon>
        <taxon>Centropomidae</taxon>
        <taxon>Lates</taxon>
    </lineage>
</organism>
<comment type="caution">
    <text evidence="1">The sequence shown here is derived from an EMBL/GenBank/DDBJ whole genome shotgun (WGS) entry which is preliminary data.</text>
</comment>
<accession>A0AAD3R5C9</accession>
<dbReference type="InterPro" id="IPR003360">
    <property type="entry name" value="US22-like"/>
</dbReference>
<dbReference type="Pfam" id="PF02393">
    <property type="entry name" value="US22"/>
    <property type="match status" value="1"/>
</dbReference>
<evidence type="ECO:0000313" key="2">
    <source>
        <dbReference type="Proteomes" id="UP001279410"/>
    </source>
</evidence>
<dbReference type="AlphaFoldDB" id="A0AAD3R5C9"/>
<protein>
    <submittedName>
        <fullName evidence="1">Uncharacterized protein</fullName>
    </submittedName>
</protein>
<keyword evidence="2" id="KW-1185">Reference proteome</keyword>
<sequence>MATGILSDASQLVMPDLQECNIAPGTEYLKQVSQFVSRRRHQLVKLKKPVGATLTIAQLEDTIYRDEDDEVNGWGKFYLPEIVNMQVVGVVDGIPCPCKQLVLMTCEDKKMYAYDGEELHVVASSLEHLDDKEIEYPASKSYYNGEAFKDMSEEDWEEDTLRFWCLPKRKDMLQKYYSSKLPKRGPFSCVMDMMVLLKGQENEDQIKQSLRDLINNKLSEKKNKKFLVSTTICVSQKSTEDNSVSVHPSATTDPDCQAVPGQAAAQQGVRGISMRPLPPDHHFPSCCS</sequence>